<evidence type="ECO:0000256" key="1">
    <source>
        <dbReference type="PROSITE-ProRule" id="PRU00152"/>
    </source>
</evidence>
<protein>
    <recommendedName>
        <fullName evidence="2">PLAT domain-containing protein</fullName>
    </recommendedName>
</protein>
<feature type="domain" description="PLAT" evidence="2">
    <location>
        <begin position="1"/>
        <end position="73"/>
    </location>
</feature>
<dbReference type="InterPro" id="IPR001024">
    <property type="entry name" value="PLAT/LH2_dom"/>
</dbReference>
<feature type="domain" description="PLAT" evidence="2">
    <location>
        <begin position="388"/>
        <end position="513"/>
    </location>
</feature>
<feature type="domain" description="PLAT" evidence="2">
    <location>
        <begin position="84"/>
        <end position="209"/>
    </location>
</feature>
<dbReference type="EMBL" id="JAODUO010000466">
    <property type="protein sequence ID" value="KAK2179892.1"/>
    <property type="molecule type" value="Genomic_DNA"/>
</dbReference>
<accession>A0AAD9KYG2</accession>
<name>A0AAD9KYG2_RIDPI</name>
<dbReference type="Pfam" id="PF01477">
    <property type="entry name" value="PLAT"/>
    <property type="match status" value="3"/>
</dbReference>
<sequence length="1336" mass="150219">MIFQMDVFTVEAVDMISLTKVMVEYEGEGQGKGWFLEKVIVKDSANANEQYVFRCDRWINVGDEDTMTELPLTEKVSSGESFDHLYEVYVTSGPELKPLAGTFYDHVPKDTVIVIYGDMGKSEQLPLVAGNDGSSSPGNTQYFKVNVKEELGQVFKIRVGLAELPDTAQYWTLDSVRVRDVDNDRLYSFELSEQLFSGSQVEAWKEMPVKTLAQGGDEAERKPVEPLAVYEYQVEVYTRDEPDAGTDANVSITVEGFRGDTGKRRLLVKVMENIGQVFKIRVGLAELPDTAQYWTLDSVRVRDADNDRLYSFELSEQLFSGSQVEAWKEMPVKTLAQGGDEAERKPVDPVPGGSMFEINPKKKELRWINVGEEDTMTELPLTEKVPGHLYEVYVTSGPELKPLAGTFYDHVPKDTVIVIYGDMGKSEQLPLVAEQDDTSSPGNTQYFKVKVMENIGQVFKIRVGLAELPDTAQYWTLDSVRVRDADNDRLYSFELSEQLFSGSQVEAWKEMPVKTLAQGGDEAERKPVDPVPVRSYQVEVYTRDEPNAGTDANVSITVEGFRGDTGKRRLLVSQNNRKFQPAQMDLFTIDAVDMVSLTKVVVEYEGEGQGKGWFLEKVIVKDSANPDFQYTFSCDRWINVGEEDTMTELPLTEKVPGHLYEVYVTSGPELKPLAGTFYDHVPKDTVIVIYGDMGKSEQLPLVAEDDDTSSPGNTQYFKVKVMENIGQVFKIRVGLAELPDTAQYWTLDSVRVRDVDNDRLYSFELSEQLFIHNYQVEVYTRDEPNAGTDANVSITVEGFRGDTGKRRLLFLTTLCCLRWINVGEEDTMTELPLTEKVPGHVYEVYVTSGPELKPLAGTFYNHVPKDTVIVIYGDMGKSEQLPLVAEDDGSSSPGNTQYFKVTLRENIGQVFKIRVGLAELPDTAQYWTLDSVRVRDADNDRLYSFELSEQLFIHNYQVEVYTRDEPNAGTDANVSITIEGFRGDTGKRRLLVSQNKRKFQPAQNNNMFTFQMDLFTVQAVDMVSLTKVKVEYEGDGQGKGWFLEKVIVKDSANADFQYVFNCDRWINVGEEDTMTELPLTEKVPGHLFEVYVTSGPEMEPLAGTFYDRVPKDTVIVIYGDMGKSEQLPLVAEDDDTSSPGNTQYFKVNLRADIGEVFKIRVGLAELPDTAQYWTLDSVRVRDVDNDRLYSFELSEQLFSGSQVEAWKEMPVTTLAQGGDEAERKPVEPLPVHSYQVEVYTGSEADAGTDANVFITVEGLRGDTGKRRLLVSNNEQKFQPGQASDVVIPLADLWIFFKDVDTFTIRAVDMINLTKVIVGHDGLSEGNGGWTRAKTIT</sequence>
<dbReference type="InterPro" id="IPR036392">
    <property type="entry name" value="PLAT/LH2_dom_sf"/>
</dbReference>
<feature type="domain" description="PLAT" evidence="2">
    <location>
        <begin position="658"/>
        <end position="783"/>
    </location>
</feature>
<evidence type="ECO:0000259" key="2">
    <source>
        <dbReference type="PROSITE" id="PS50095"/>
    </source>
</evidence>
<evidence type="ECO:0000313" key="4">
    <source>
        <dbReference type="Proteomes" id="UP001209878"/>
    </source>
</evidence>
<feature type="domain" description="PLAT" evidence="2">
    <location>
        <begin position="230"/>
        <end position="332"/>
    </location>
</feature>
<feature type="domain" description="PLAT" evidence="2">
    <location>
        <begin position="534"/>
        <end position="652"/>
    </location>
</feature>
<dbReference type="PANTHER" id="PTHR45901">
    <property type="entry name" value="PROTEIN CBG12474"/>
    <property type="match status" value="1"/>
</dbReference>
<gene>
    <name evidence="3" type="ORF">NP493_465g00027</name>
</gene>
<dbReference type="Gene3D" id="2.60.60.20">
    <property type="entry name" value="PLAT/LH2 domain"/>
    <property type="match status" value="10"/>
</dbReference>
<feature type="domain" description="PLAT" evidence="2">
    <location>
        <begin position="1232"/>
        <end position="1336"/>
    </location>
</feature>
<dbReference type="PANTHER" id="PTHR45901:SF7">
    <property type="entry name" value="OXYGEN-REGULATED PROTEIN 1"/>
    <property type="match status" value="1"/>
</dbReference>
<feature type="domain" description="PLAT" evidence="2">
    <location>
        <begin position="1086"/>
        <end position="1211"/>
    </location>
</feature>
<dbReference type="InterPro" id="IPR052970">
    <property type="entry name" value="Inner_ear_hair_cell_LOXHD"/>
</dbReference>
<dbReference type="Proteomes" id="UP001209878">
    <property type="component" value="Unassembled WGS sequence"/>
</dbReference>
<evidence type="ECO:0000313" key="3">
    <source>
        <dbReference type="EMBL" id="KAK2179892.1"/>
    </source>
</evidence>
<dbReference type="Gene3D" id="2.40.180.10">
    <property type="entry name" value="Catalase core domain"/>
    <property type="match status" value="1"/>
</dbReference>
<organism evidence="3 4">
    <name type="scientific">Ridgeia piscesae</name>
    <name type="common">Tubeworm</name>
    <dbReference type="NCBI Taxonomy" id="27915"/>
    <lineage>
        <taxon>Eukaryota</taxon>
        <taxon>Metazoa</taxon>
        <taxon>Spiralia</taxon>
        <taxon>Lophotrochozoa</taxon>
        <taxon>Annelida</taxon>
        <taxon>Polychaeta</taxon>
        <taxon>Sedentaria</taxon>
        <taxon>Canalipalpata</taxon>
        <taxon>Sabellida</taxon>
        <taxon>Siboglinidae</taxon>
        <taxon>Ridgeia</taxon>
    </lineage>
</organism>
<reference evidence="3" key="1">
    <citation type="journal article" date="2023" name="Mol. Biol. Evol.">
        <title>Third-Generation Sequencing Reveals the Adaptive Role of the Epigenome in Three Deep-Sea Polychaetes.</title>
        <authorList>
            <person name="Perez M."/>
            <person name="Aroh O."/>
            <person name="Sun Y."/>
            <person name="Lan Y."/>
            <person name="Juniper S.K."/>
            <person name="Young C.R."/>
            <person name="Angers B."/>
            <person name="Qian P.Y."/>
        </authorList>
    </citation>
    <scope>NUCLEOTIDE SEQUENCE</scope>
    <source>
        <strain evidence="3">R07B-5</strain>
    </source>
</reference>
<comment type="caution">
    <text evidence="3">The sequence shown here is derived from an EMBL/GenBank/DDBJ whole genome shotgun (WGS) entry which is preliminary data.</text>
</comment>
<comment type="caution">
    <text evidence="1">Lacks conserved residue(s) required for the propagation of feature annotation.</text>
</comment>
<feature type="domain" description="PLAT" evidence="2">
    <location>
        <begin position="954"/>
        <end position="1080"/>
    </location>
</feature>
<proteinExistence type="predicted"/>
<dbReference type="SUPFAM" id="SSF49723">
    <property type="entry name" value="Lipase/lipooxygenase domain (PLAT/LH2 domain)"/>
    <property type="match status" value="11"/>
</dbReference>
<keyword evidence="4" id="KW-1185">Reference proteome</keyword>
<dbReference type="PROSITE" id="PS50095">
    <property type="entry name" value="PLAT"/>
    <property type="match status" value="10"/>
</dbReference>
<feature type="domain" description="PLAT" evidence="2">
    <location>
        <begin position="840"/>
        <end position="963"/>
    </location>
</feature>